<keyword evidence="6" id="KW-0031">Aminopeptidase</keyword>
<dbReference type="EMBL" id="JBJQND010000003">
    <property type="protein sequence ID" value="KAL3881362.1"/>
    <property type="molecule type" value="Genomic_DNA"/>
</dbReference>
<dbReference type="EC" id="3.4.17.21" evidence="23"/>
<dbReference type="AlphaFoldDB" id="A0ABD3X8M4"/>
<comment type="function">
    <text evidence="22">Aminopeptidase with broad substrate specificity. Has lower activity with substrates that have Asp or Glu in the P2' position, or Pro in the P3' position. Lacks activity with substrates that have both Pro in the P3' position and Asp or Glu in the P2' position. Lacks carboxypeptidase activity. Lacks dipeptidyl-peptidase IV type activity.</text>
</comment>
<dbReference type="InterPro" id="IPR036757">
    <property type="entry name" value="TFR-like_dimer_dom_sf"/>
</dbReference>
<keyword evidence="16" id="KW-0224">Dipeptidase</keyword>
<evidence type="ECO:0000256" key="14">
    <source>
        <dbReference type="ARBA" id="ARBA00022968"/>
    </source>
</evidence>
<dbReference type="GO" id="GO:0004177">
    <property type="term" value="F:aminopeptidase activity"/>
    <property type="evidence" value="ECO:0007669"/>
    <property type="project" value="UniProtKB-KW"/>
</dbReference>
<evidence type="ECO:0000313" key="30">
    <source>
        <dbReference type="EMBL" id="KAL3881362.1"/>
    </source>
</evidence>
<evidence type="ECO:0000259" key="28">
    <source>
        <dbReference type="Pfam" id="PF04253"/>
    </source>
</evidence>
<evidence type="ECO:0000256" key="19">
    <source>
        <dbReference type="ARBA" id="ARBA00023157"/>
    </source>
</evidence>
<dbReference type="Pfam" id="PF04253">
    <property type="entry name" value="TFR_dimer"/>
    <property type="match status" value="1"/>
</dbReference>
<proteinExistence type="inferred from homology"/>
<feature type="domain" description="Peptidase M28" evidence="29">
    <location>
        <begin position="356"/>
        <end position="544"/>
    </location>
</feature>
<dbReference type="PANTHER" id="PTHR10404:SF77">
    <property type="entry name" value="GLUTAMATE CARBOXYPEPTIDASE 2 HOMOLOG"/>
    <property type="match status" value="1"/>
</dbReference>
<dbReference type="GO" id="GO:0046872">
    <property type="term" value="F:metal ion binding"/>
    <property type="evidence" value="ECO:0007669"/>
    <property type="project" value="UniProtKB-KW"/>
</dbReference>
<dbReference type="GO" id="GO:0004181">
    <property type="term" value="F:metallocarboxypeptidase activity"/>
    <property type="evidence" value="ECO:0007669"/>
    <property type="project" value="UniProtKB-EC"/>
</dbReference>
<keyword evidence="13" id="KW-0106">Calcium</keyword>
<evidence type="ECO:0000256" key="22">
    <source>
        <dbReference type="ARBA" id="ARBA00059290"/>
    </source>
</evidence>
<comment type="subunit">
    <text evidence="5">Homodimer.</text>
</comment>
<evidence type="ECO:0000256" key="12">
    <source>
        <dbReference type="ARBA" id="ARBA00022833"/>
    </source>
</evidence>
<evidence type="ECO:0000256" key="24">
    <source>
        <dbReference type="ARBA" id="ARBA00068168"/>
    </source>
</evidence>
<dbReference type="Proteomes" id="UP001634394">
    <property type="component" value="Unassembled WGS sequence"/>
</dbReference>
<keyword evidence="11" id="KW-0378">Hydrolase</keyword>
<evidence type="ECO:0000256" key="17">
    <source>
        <dbReference type="ARBA" id="ARBA00023049"/>
    </source>
</evidence>
<evidence type="ECO:0000256" key="3">
    <source>
        <dbReference type="ARBA" id="ARBA00004401"/>
    </source>
</evidence>
<dbReference type="SUPFAM" id="SSF47672">
    <property type="entry name" value="Transferrin receptor-like dimerisation domain"/>
    <property type="match status" value="1"/>
</dbReference>
<keyword evidence="9 26" id="KW-0812">Transmembrane</keyword>
<dbReference type="InterPro" id="IPR046450">
    <property type="entry name" value="PA_dom_sf"/>
</dbReference>
<dbReference type="FunFam" id="1.20.930.40:FF:000001">
    <property type="entry name" value="N-acetylated-alpha-linked acidic dipeptidase 2"/>
    <property type="match status" value="1"/>
</dbReference>
<name>A0ABD3X8M4_SINWO</name>
<evidence type="ECO:0000256" key="11">
    <source>
        <dbReference type="ARBA" id="ARBA00022801"/>
    </source>
</evidence>
<organism evidence="30 31">
    <name type="scientific">Sinanodonta woodiana</name>
    <name type="common">Chinese pond mussel</name>
    <name type="synonym">Anodonta woodiana</name>
    <dbReference type="NCBI Taxonomy" id="1069815"/>
    <lineage>
        <taxon>Eukaryota</taxon>
        <taxon>Metazoa</taxon>
        <taxon>Spiralia</taxon>
        <taxon>Lophotrochozoa</taxon>
        <taxon>Mollusca</taxon>
        <taxon>Bivalvia</taxon>
        <taxon>Autobranchia</taxon>
        <taxon>Heteroconchia</taxon>
        <taxon>Palaeoheterodonta</taxon>
        <taxon>Unionida</taxon>
        <taxon>Unionoidea</taxon>
        <taxon>Unionidae</taxon>
        <taxon>Unioninae</taxon>
        <taxon>Sinanodonta</taxon>
    </lineage>
</organism>
<accession>A0ABD3X8M4</accession>
<protein>
    <recommendedName>
        <fullName evidence="24">Aminopeptidase NAALADL1</fullName>
        <ecNumber evidence="23">3.4.17.21</ecNumber>
    </recommendedName>
    <alternativeName>
        <fullName evidence="25">N-acetylated-alpha-linked acidic dipeptidase-like protein</fullName>
    </alternativeName>
</protein>
<evidence type="ECO:0000256" key="10">
    <source>
        <dbReference type="ARBA" id="ARBA00022723"/>
    </source>
</evidence>
<dbReference type="SUPFAM" id="SSF52025">
    <property type="entry name" value="PA domain"/>
    <property type="match status" value="1"/>
</dbReference>
<dbReference type="FunFam" id="3.40.630.10:FF:000101">
    <property type="entry name" value="N-acetylated alpha-linked acidic dipeptidase like 1"/>
    <property type="match status" value="1"/>
</dbReference>
<comment type="similarity">
    <text evidence="4">Belongs to the peptidase M28 family. M28B subfamily.</text>
</comment>
<evidence type="ECO:0000256" key="2">
    <source>
        <dbReference type="ARBA" id="ARBA00004221"/>
    </source>
</evidence>
<dbReference type="FunFam" id="3.50.30.30:FF:000002">
    <property type="entry name" value="N-acetylated-alpha-linked acidic dipeptidase 2"/>
    <property type="match status" value="1"/>
</dbReference>
<keyword evidence="10" id="KW-0479">Metal-binding</keyword>
<dbReference type="PANTHER" id="PTHR10404">
    <property type="entry name" value="N-ACETYLATED-ALPHA-LINKED ACIDIC DIPEPTIDASE"/>
    <property type="match status" value="1"/>
</dbReference>
<keyword evidence="15 26" id="KW-1133">Transmembrane helix</keyword>
<dbReference type="Gene3D" id="1.20.930.40">
    <property type="entry name" value="Transferrin receptor-like, dimerisation domain"/>
    <property type="match status" value="1"/>
</dbReference>
<evidence type="ECO:0000256" key="5">
    <source>
        <dbReference type="ARBA" id="ARBA00011738"/>
    </source>
</evidence>
<comment type="caution">
    <text evidence="30">The sequence shown here is derived from an EMBL/GenBank/DDBJ whole genome shotgun (WGS) entry which is preliminary data.</text>
</comment>
<keyword evidence="14" id="KW-0735">Signal-anchor</keyword>
<evidence type="ECO:0000259" key="29">
    <source>
        <dbReference type="Pfam" id="PF04389"/>
    </source>
</evidence>
<evidence type="ECO:0000256" key="13">
    <source>
        <dbReference type="ARBA" id="ARBA00022837"/>
    </source>
</evidence>
<evidence type="ECO:0000256" key="23">
    <source>
        <dbReference type="ARBA" id="ARBA00066561"/>
    </source>
</evidence>
<evidence type="ECO:0000256" key="25">
    <source>
        <dbReference type="ARBA" id="ARBA00081462"/>
    </source>
</evidence>
<keyword evidence="8" id="KW-0645">Protease</keyword>
<keyword evidence="20" id="KW-0325">Glycoprotein</keyword>
<keyword evidence="12" id="KW-0862">Zinc</keyword>
<evidence type="ECO:0000256" key="8">
    <source>
        <dbReference type="ARBA" id="ARBA00022670"/>
    </source>
</evidence>
<evidence type="ECO:0000259" key="27">
    <source>
        <dbReference type="Pfam" id="PF02225"/>
    </source>
</evidence>
<evidence type="ECO:0000256" key="16">
    <source>
        <dbReference type="ARBA" id="ARBA00022997"/>
    </source>
</evidence>
<evidence type="ECO:0000256" key="4">
    <source>
        <dbReference type="ARBA" id="ARBA00005634"/>
    </source>
</evidence>
<gene>
    <name evidence="30" type="ORF">ACJMK2_027811</name>
</gene>
<evidence type="ECO:0000256" key="21">
    <source>
        <dbReference type="ARBA" id="ARBA00052003"/>
    </source>
</evidence>
<feature type="transmembrane region" description="Helical" evidence="26">
    <location>
        <begin position="21"/>
        <end position="43"/>
    </location>
</feature>
<dbReference type="SUPFAM" id="SSF53187">
    <property type="entry name" value="Zn-dependent exopeptidases"/>
    <property type="match status" value="1"/>
</dbReference>
<feature type="domain" description="PA" evidence="27">
    <location>
        <begin position="175"/>
        <end position="262"/>
    </location>
</feature>
<keyword evidence="18 26" id="KW-0472">Membrane</keyword>
<dbReference type="Pfam" id="PF02225">
    <property type="entry name" value="PA"/>
    <property type="match status" value="1"/>
</dbReference>
<evidence type="ECO:0000256" key="6">
    <source>
        <dbReference type="ARBA" id="ARBA00022438"/>
    </source>
</evidence>
<evidence type="ECO:0000313" key="31">
    <source>
        <dbReference type="Proteomes" id="UP001634394"/>
    </source>
</evidence>
<comment type="catalytic activity">
    <reaction evidence="21">
        <text>Release of an unsubstituted, C-terminal glutamyl residue, typically from Ac-Asp-Glu or folylpoly-gamma-glutamates.</text>
        <dbReference type="EC" id="3.4.17.21"/>
    </reaction>
</comment>
<dbReference type="GO" id="GO:0016805">
    <property type="term" value="F:dipeptidase activity"/>
    <property type="evidence" value="ECO:0007669"/>
    <property type="project" value="UniProtKB-KW"/>
</dbReference>
<feature type="domain" description="Transferrin receptor-like dimerisation" evidence="28">
    <location>
        <begin position="623"/>
        <end position="740"/>
    </location>
</feature>
<dbReference type="InterPro" id="IPR007484">
    <property type="entry name" value="Peptidase_M28"/>
</dbReference>
<comment type="subcellular location">
    <subcellularLocation>
        <location evidence="2">Apical cell membrane</location>
    </subcellularLocation>
    <subcellularLocation>
        <location evidence="3">Cell membrane</location>
        <topology evidence="3">Single-pass type II membrane protein</topology>
    </subcellularLocation>
</comment>
<evidence type="ECO:0000256" key="15">
    <source>
        <dbReference type="ARBA" id="ARBA00022989"/>
    </source>
</evidence>
<keyword evidence="7" id="KW-1003">Cell membrane</keyword>
<evidence type="ECO:0000256" key="9">
    <source>
        <dbReference type="ARBA" id="ARBA00022692"/>
    </source>
</evidence>
<evidence type="ECO:0000256" key="20">
    <source>
        <dbReference type="ARBA" id="ARBA00023180"/>
    </source>
</evidence>
<reference evidence="30 31" key="1">
    <citation type="submission" date="2024-11" db="EMBL/GenBank/DDBJ databases">
        <title>Chromosome-level genome assembly of the freshwater bivalve Anodonta woodiana.</title>
        <authorList>
            <person name="Chen X."/>
        </authorList>
    </citation>
    <scope>NUCLEOTIDE SEQUENCE [LARGE SCALE GENOMIC DNA]</scope>
    <source>
        <strain evidence="30">MN2024</strain>
        <tissue evidence="30">Gills</tissue>
    </source>
</reference>
<dbReference type="GO" id="GO:0006508">
    <property type="term" value="P:proteolysis"/>
    <property type="evidence" value="ECO:0007669"/>
    <property type="project" value="UniProtKB-KW"/>
</dbReference>
<dbReference type="Gene3D" id="3.50.30.30">
    <property type="match status" value="1"/>
</dbReference>
<evidence type="ECO:0000256" key="26">
    <source>
        <dbReference type="SAM" id="Phobius"/>
    </source>
</evidence>
<evidence type="ECO:0000256" key="7">
    <source>
        <dbReference type="ARBA" id="ARBA00022475"/>
    </source>
</evidence>
<keyword evidence="17" id="KW-0482">Metalloprotease</keyword>
<comment type="cofactor">
    <cofactor evidence="1">
        <name>Zn(2+)</name>
        <dbReference type="ChEBI" id="CHEBI:29105"/>
    </cofactor>
</comment>
<dbReference type="CDD" id="cd02121">
    <property type="entry name" value="PA_GCPII_like"/>
    <property type="match status" value="1"/>
</dbReference>
<sequence>MSNRHTKMDMEPLYEKPRKRTIGLVFLGTGLVCVAVGFVIGWFSRATTTHISEPKSERTDPFQHILNDLNKDNIRDNLKNYTSKQRLTGTQNVKDMVKHIAQQWRDHRLDKVEVISYDVLMSYPNITNPNTVEIVIQNGSSIFTSAFVEKALDADGNQSDIIPPYNSWAPPGIAEGELVYVNYGRIEDFMFLKNSLSIDVTNKIVIARYGKIFRGDKVLNAQRFNASGAILYTDPADFNIYGTSDVYPDSWWMPDTGVQRGTLAGDGDYLTPFYPAREYAHRLAIDKALIDIKIPCQPISYGDAIHFLGELDGPAVPDDWKGGLNITYRIGPGFINTTRKVKLTVNNYLTVVTLENIIGIITGSVEPDRYVLLGNHHDAWVFGAVDPLSGTATLTEITRVMGKMKQSDIRPRRTIVFCTWGGEEAGLIGSTEWVEEYMKVLYERAVAYINVDYAVDYIDNLMAGTSPLLQDPLYQAAKIVPNPDSSSPYKTLYDVWNKTNPGDGTGEPSVYYSLGSVSDMAAFYQRAGVPSIDMWYDYDYKKWDILSYPLYHSAYETFHMFTTFIDPSFNYTLAVTRLWGVLAWKLADEMLLSYDVRRYAKAISGFIVTLKAEFGTLWHEHNVNLDALESANNNLTLAAWNFHNHIQTVDKNDLLAVRMANDKMMQLERAFIDPEGLPGRPIYKHVMFAPSKFDSYTDNSFPGIVDTMFEIQHNNASSWELLKQQVYVATYTIQSAANSLDPIGL</sequence>
<dbReference type="GO" id="GO:0016324">
    <property type="term" value="C:apical plasma membrane"/>
    <property type="evidence" value="ECO:0007669"/>
    <property type="project" value="UniProtKB-SubCell"/>
</dbReference>
<evidence type="ECO:0000256" key="18">
    <source>
        <dbReference type="ARBA" id="ARBA00023136"/>
    </source>
</evidence>
<dbReference type="InterPro" id="IPR003137">
    <property type="entry name" value="PA_domain"/>
</dbReference>
<dbReference type="InterPro" id="IPR039373">
    <property type="entry name" value="Peptidase_M28B"/>
</dbReference>
<dbReference type="Gene3D" id="3.40.630.10">
    <property type="entry name" value="Zn peptidases"/>
    <property type="match status" value="1"/>
</dbReference>
<keyword evidence="19" id="KW-1015">Disulfide bond</keyword>
<dbReference type="InterPro" id="IPR007365">
    <property type="entry name" value="TFR-like_dimer_dom"/>
</dbReference>
<keyword evidence="31" id="KW-1185">Reference proteome</keyword>
<dbReference type="CDD" id="cd08022">
    <property type="entry name" value="M28_PSMA_like"/>
    <property type="match status" value="1"/>
</dbReference>
<evidence type="ECO:0000256" key="1">
    <source>
        <dbReference type="ARBA" id="ARBA00001947"/>
    </source>
</evidence>
<dbReference type="Pfam" id="PF04389">
    <property type="entry name" value="Peptidase_M28"/>
    <property type="match status" value="1"/>
</dbReference>